<dbReference type="InterPro" id="IPR036249">
    <property type="entry name" value="Thioredoxin-like_sf"/>
</dbReference>
<accession>A0A9W4TJ20</accession>
<dbReference type="EMBL" id="OX336425">
    <property type="protein sequence ID" value="CAI2767973.1"/>
    <property type="molecule type" value="Genomic_DNA"/>
</dbReference>
<dbReference type="EC" id="1.8.1.8" evidence="4"/>
<dbReference type="InterPro" id="IPR051099">
    <property type="entry name" value="AGR/TXD"/>
</dbReference>
<keyword evidence="2" id="KW-0676">Redox-active center</keyword>
<evidence type="ECO:0000256" key="1">
    <source>
        <dbReference type="ARBA" id="ARBA00022729"/>
    </source>
</evidence>
<dbReference type="InterPro" id="IPR013766">
    <property type="entry name" value="Thioredoxin_domain"/>
</dbReference>
<organism evidence="4 5">
    <name type="scientific">Flavobacterium collinsii</name>
    <dbReference type="NCBI Taxonomy" id="1114861"/>
    <lineage>
        <taxon>Bacteria</taxon>
        <taxon>Pseudomonadati</taxon>
        <taxon>Bacteroidota</taxon>
        <taxon>Flavobacteriia</taxon>
        <taxon>Flavobacteriales</taxon>
        <taxon>Flavobacteriaceae</taxon>
        <taxon>Flavobacterium</taxon>
    </lineage>
</organism>
<evidence type="ECO:0000313" key="4">
    <source>
        <dbReference type="EMBL" id="CAI2767973.1"/>
    </source>
</evidence>
<evidence type="ECO:0000256" key="2">
    <source>
        <dbReference type="ARBA" id="ARBA00023284"/>
    </source>
</evidence>
<dbReference type="Proteomes" id="UP001152749">
    <property type="component" value="Chromosome"/>
</dbReference>
<dbReference type="PROSITE" id="PS00194">
    <property type="entry name" value="THIOREDOXIN_1"/>
    <property type="match status" value="1"/>
</dbReference>
<evidence type="ECO:0000313" key="5">
    <source>
        <dbReference type="Proteomes" id="UP001152749"/>
    </source>
</evidence>
<feature type="domain" description="Thioredoxin" evidence="3">
    <location>
        <begin position="25"/>
        <end position="158"/>
    </location>
</feature>
<name>A0A9W4TJ20_9FLAO</name>
<sequence>MKRVSGKRGYICKNDFFDSNKTAMRFLYLFFFLISVQAIQGQNQFIPDDTPYNTALKNAKTQGKPLFVMLYADWCPHCNLMKKEVFTDPTVIEFLNKNYVCVWKNIEKEEGIILKNKFNTKSLPTFLFIDPTNETLLYTLKGELKKDAFMMEANFALNPKLQLPYLEKEFLADPSNSVKFFDYLNTLKKGKDRTDLSVPTHIYLNTQSDAQLVSETNWRVIANGVTDIKSREFQYVLSHVKEFATVASQSRIDRKIENIITESLRPYVDNLDTTNYYKQREIAKSIHLQKIDSMVFKFDLTLAERTEKWQFYRKVTLNNTQKLVWNDATALKDIGQTYLKHIADTESLKKSISWVKHAIELNDSYDGNLLLARLYNKIKDKKSALQYARDAKEISKEMNWNSKEVDTLLAELNTK</sequence>
<dbReference type="PROSITE" id="PS51352">
    <property type="entry name" value="THIOREDOXIN_2"/>
    <property type="match status" value="1"/>
</dbReference>
<dbReference type="Gene3D" id="3.40.30.10">
    <property type="entry name" value="Glutaredoxin"/>
    <property type="match status" value="1"/>
</dbReference>
<gene>
    <name evidence="4" type="primary">dsbD</name>
    <name evidence="4" type="ORF">TRV642_3158</name>
</gene>
<dbReference type="InterPro" id="IPR017937">
    <property type="entry name" value="Thioredoxin_CS"/>
</dbReference>
<dbReference type="SUPFAM" id="SSF81901">
    <property type="entry name" value="HCP-like"/>
    <property type="match status" value="1"/>
</dbReference>
<dbReference type="KEGG" id="fcs:TRV642_3158"/>
<keyword evidence="4" id="KW-0560">Oxidoreductase</keyword>
<evidence type="ECO:0000259" key="3">
    <source>
        <dbReference type="PROSITE" id="PS51352"/>
    </source>
</evidence>
<reference evidence="4" key="1">
    <citation type="submission" date="2022-09" db="EMBL/GenBank/DDBJ databases">
        <authorList>
            <person name="Duchaud E."/>
        </authorList>
    </citation>
    <scope>NUCLEOTIDE SEQUENCE</scope>
    <source>
        <strain evidence="4">TRV642</strain>
    </source>
</reference>
<dbReference type="PANTHER" id="PTHR15337:SF11">
    <property type="entry name" value="THIOREDOXIN DOMAIN-CONTAINING PROTEIN"/>
    <property type="match status" value="1"/>
</dbReference>
<keyword evidence="1" id="KW-0732">Signal</keyword>
<dbReference type="AlphaFoldDB" id="A0A9W4TJ20"/>
<dbReference type="PANTHER" id="PTHR15337">
    <property type="entry name" value="ANTERIOR GRADIENT PROTEIN-RELATED"/>
    <property type="match status" value="1"/>
</dbReference>
<dbReference type="GO" id="GO:0047134">
    <property type="term" value="F:protein-disulfide reductase [NAD(P)H] activity"/>
    <property type="evidence" value="ECO:0007669"/>
    <property type="project" value="UniProtKB-EC"/>
</dbReference>
<dbReference type="Pfam" id="PF13899">
    <property type="entry name" value="Thioredoxin_7"/>
    <property type="match status" value="1"/>
</dbReference>
<dbReference type="SUPFAM" id="SSF52833">
    <property type="entry name" value="Thioredoxin-like"/>
    <property type="match status" value="1"/>
</dbReference>
<proteinExistence type="predicted"/>
<protein>
    <submittedName>
        <fullName evidence="4">Thiol:disulfide interchange protein DsbD</fullName>
        <ecNumber evidence="4">1.8.1.8</ecNumber>
    </submittedName>
</protein>